<feature type="domain" description="Cupin type-2" evidence="2">
    <location>
        <begin position="47"/>
        <end position="111"/>
    </location>
</feature>
<evidence type="ECO:0000313" key="3">
    <source>
        <dbReference type="EMBL" id="CAK5269367.1"/>
    </source>
</evidence>
<dbReference type="PANTHER" id="PTHR35848:SF9">
    <property type="entry name" value="SLL1358 PROTEIN"/>
    <property type="match status" value="1"/>
</dbReference>
<dbReference type="InterPro" id="IPR051610">
    <property type="entry name" value="GPI/OXD"/>
</dbReference>
<evidence type="ECO:0000256" key="1">
    <source>
        <dbReference type="ARBA" id="ARBA00022723"/>
    </source>
</evidence>
<proteinExistence type="predicted"/>
<dbReference type="Gene3D" id="2.60.120.10">
    <property type="entry name" value="Jelly Rolls"/>
    <property type="match status" value="1"/>
</dbReference>
<dbReference type="InterPro" id="IPR013096">
    <property type="entry name" value="Cupin_2"/>
</dbReference>
<keyword evidence="4" id="KW-1185">Reference proteome</keyword>
<dbReference type="Pfam" id="PF07883">
    <property type="entry name" value="Cupin_2"/>
    <property type="match status" value="1"/>
</dbReference>
<evidence type="ECO:0000313" key="4">
    <source>
        <dbReference type="Proteomes" id="UP001295794"/>
    </source>
</evidence>
<accession>A0AAD2JYU1</accession>
<dbReference type="GO" id="GO:0046872">
    <property type="term" value="F:metal ion binding"/>
    <property type="evidence" value="ECO:0007669"/>
    <property type="project" value="UniProtKB-KW"/>
</dbReference>
<reference evidence="3" key="1">
    <citation type="submission" date="2023-11" db="EMBL/GenBank/DDBJ databases">
        <authorList>
            <person name="De Vega J J."/>
            <person name="De Vega J J."/>
        </authorList>
    </citation>
    <scope>NUCLEOTIDE SEQUENCE</scope>
</reference>
<dbReference type="Proteomes" id="UP001295794">
    <property type="component" value="Unassembled WGS sequence"/>
</dbReference>
<sequence>MATKVVQAATIKAALKPLAHPLDASRVRWTTSLGDQAGLTKTGIHRASLPPGQTGTVEHWHEGDDEWCYILSGSGLLLQGTEGTDTELSAGDFVGFPAGSKTPHAFRAGDDGLEYLVGGSREPQDICHYPLLNKAMLVDRVTGVRTVVDEEELHKS</sequence>
<name>A0AAD2JYU1_9AGAR</name>
<dbReference type="CDD" id="cd02224">
    <property type="entry name" value="cupin_SPO2919-like"/>
    <property type="match status" value="1"/>
</dbReference>
<dbReference type="EMBL" id="CAVNYO010000146">
    <property type="protein sequence ID" value="CAK5269367.1"/>
    <property type="molecule type" value="Genomic_DNA"/>
</dbReference>
<evidence type="ECO:0000259" key="2">
    <source>
        <dbReference type="Pfam" id="PF07883"/>
    </source>
</evidence>
<dbReference type="SUPFAM" id="SSF51182">
    <property type="entry name" value="RmlC-like cupins"/>
    <property type="match status" value="1"/>
</dbReference>
<protein>
    <recommendedName>
        <fullName evidence="2">Cupin type-2 domain-containing protein</fullName>
    </recommendedName>
</protein>
<dbReference type="InterPro" id="IPR014710">
    <property type="entry name" value="RmlC-like_jellyroll"/>
</dbReference>
<dbReference type="PANTHER" id="PTHR35848">
    <property type="entry name" value="OXALATE-BINDING PROTEIN"/>
    <property type="match status" value="1"/>
</dbReference>
<gene>
    <name evidence="3" type="ORF">MYCIT1_LOCUS13025</name>
</gene>
<comment type="caution">
    <text evidence="3">The sequence shown here is derived from an EMBL/GenBank/DDBJ whole genome shotgun (WGS) entry which is preliminary data.</text>
</comment>
<dbReference type="InterPro" id="IPR011051">
    <property type="entry name" value="RmlC_Cupin_sf"/>
</dbReference>
<keyword evidence="1" id="KW-0479">Metal-binding</keyword>
<dbReference type="AlphaFoldDB" id="A0AAD2JYU1"/>
<organism evidence="3 4">
    <name type="scientific">Mycena citricolor</name>
    <dbReference type="NCBI Taxonomy" id="2018698"/>
    <lineage>
        <taxon>Eukaryota</taxon>
        <taxon>Fungi</taxon>
        <taxon>Dikarya</taxon>
        <taxon>Basidiomycota</taxon>
        <taxon>Agaricomycotina</taxon>
        <taxon>Agaricomycetes</taxon>
        <taxon>Agaricomycetidae</taxon>
        <taxon>Agaricales</taxon>
        <taxon>Marasmiineae</taxon>
        <taxon>Mycenaceae</taxon>
        <taxon>Mycena</taxon>
    </lineage>
</organism>